<dbReference type="Proteomes" id="UP000033187">
    <property type="component" value="Chromosome 1"/>
</dbReference>
<dbReference type="AlphaFoldDB" id="A0A0D6JGM1"/>
<gene>
    <name evidence="1" type="ORF">YBN1229_v1_2541</name>
</gene>
<reference evidence="2" key="1">
    <citation type="submission" date="2015-02" db="EMBL/GenBank/DDBJ databases">
        <authorList>
            <person name="Chooi Y.-H."/>
        </authorList>
    </citation>
    <scope>NUCLEOTIDE SEQUENCE [LARGE SCALE GENOMIC DNA]</scope>
    <source>
        <strain evidence="2">strain Y</strain>
    </source>
</reference>
<dbReference type="EMBL" id="LN829119">
    <property type="protein sequence ID" value="CPR20285.1"/>
    <property type="molecule type" value="Genomic_DNA"/>
</dbReference>
<proteinExistence type="predicted"/>
<sequence>MLFNVALKQRLTDLINWERPETQKYESAV</sequence>
<evidence type="ECO:0000313" key="2">
    <source>
        <dbReference type="Proteomes" id="UP000033187"/>
    </source>
</evidence>
<dbReference type="KEGG" id="fiy:BN1229_v1_2541"/>
<keyword evidence="2" id="KW-1185">Reference proteome</keyword>
<evidence type="ECO:0000313" key="1">
    <source>
        <dbReference type="EMBL" id="CPR20285.1"/>
    </source>
</evidence>
<name>A0A0D6JGM1_9HYPH</name>
<protein>
    <submittedName>
        <fullName evidence="1">Uncharacterized protein</fullName>
    </submittedName>
</protein>
<dbReference type="KEGG" id="fil:BN1229_v1_3382"/>
<accession>A0A0D6JGM1</accession>
<organism evidence="1 2">
    <name type="scientific">Candidatus Filomicrobium marinum</name>
    <dbReference type="NCBI Taxonomy" id="1608628"/>
    <lineage>
        <taxon>Bacteria</taxon>
        <taxon>Pseudomonadati</taxon>
        <taxon>Pseudomonadota</taxon>
        <taxon>Alphaproteobacteria</taxon>
        <taxon>Hyphomicrobiales</taxon>
        <taxon>Hyphomicrobiaceae</taxon>
        <taxon>Filomicrobium</taxon>
    </lineage>
</organism>